<evidence type="ECO:0000313" key="3">
    <source>
        <dbReference type="Proteomes" id="UP001144096"/>
    </source>
</evidence>
<feature type="transmembrane region" description="Helical" evidence="1">
    <location>
        <begin position="179"/>
        <end position="201"/>
    </location>
</feature>
<dbReference type="InterPro" id="IPR036689">
    <property type="entry name" value="ESAT-6-like_sf"/>
</dbReference>
<dbReference type="AlphaFoldDB" id="A0A9X2NNC0"/>
<sequence>MTTATSGAGIADTYAGLVDSIKADSESEGERVLEVSISAAGAVVDTVGAAIDPLGAILNAGVGWLLEHVSFLREPLDALLGNPDEINANVDQLKSAAVEMHTLAQEHREDLRSVAEWTGQAADAYRDSLSKMAEELESLGKTLDGTAAVAGISGMLVCTLRGIVFGLISSVIAELIRDALIAAASAVCTFGGSIAAFCGVASARAAATASKIAGKISKLLEGFGRQGGRLAKLLEAMEKLTKGLDRFSTVGGLAMGAYQAAKPYDTQQPAEA</sequence>
<accession>A0A9X2NNC0</accession>
<reference evidence="2" key="1">
    <citation type="submission" date="2022-06" db="EMBL/GenBank/DDBJ databases">
        <title>Amycolatopsis iheyaensis sp. nov., a new species of the genus Amycolatopsis isolated from soil in Iheya island, Japan.</title>
        <authorList>
            <person name="Ngamcharungchit C."/>
            <person name="Kanto H."/>
            <person name="Take A."/>
            <person name="Intra B."/>
            <person name="Matsumoto A."/>
            <person name="Panbangred W."/>
            <person name="Inahashi Y."/>
        </authorList>
    </citation>
    <scope>NUCLEOTIDE SEQUENCE</scope>
    <source>
        <strain evidence="2">OK19-0408</strain>
    </source>
</reference>
<proteinExistence type="predicted"/>
<protein>
    <recommendedName>
        <fullName evidence="4">Type VII secretion system (Wss) protein ESAT-6</fullName>
    </recommendedName>
</protein>
<dbReference type="EMBL" id="JAMXQV010000035">
    <property type="protein sequence ID" value="MCR6489647.1"/>
    <property type="molecule type" value="Genomic_DNA"/>
</dbReference>
<evidence type="ECO:0000313" key="2">
    <source>
        <dbReference type="EMBL" id="MCR6489647.1"/>
    </source>
</evidence>
<comment type="caution">
    <text evidence="2">The sequence shown here is derived from an EMBL/GenBank/DDBJ whole genome shotgun (WGS) entry which is preliminary data.</text>
</comment>
<feature type="transmembrane region" description="Helical" evidence="1">
    <location>
        <begin position="147"/>
        <end position="173"/>
    </location>
</feature>
<dbReference type="Proteomes" id="UP001144096">
    <property type="component" value="Unassembled WGS sequence"/>
</dbReference>
<keyword evidence="3" id="KW-1185">Reference proteome</keyword>
<organism evidence="2 3">
    <name type="scientific">Amycolatopsis iheyensis</name>
    <dbReference type="NCBI Taxonomy" id="2945988"/>
    <lineage>
        <taxon>Bacteria</taxon>
        <taxon>Bacillati</taxon>
        <taxon>Actinomycetota</taxon>
        <taxon>Actinomycetes</taxon>
        <taxon>Pseudonocardiales</taxon>
        <taxon>Pseudonocardiaceae</taxon>
        <taxon>Amycolatopsis</taxon>
    </lineage>
</organism>
<keyword evidence="1" id="KW-0472">Membrane</keyword>
<keyword evidence="1" id="KW-0812">Transmembrane</keyword>
<gene>
    <name evidence="2" type="ORF">M8542_43225</name>
</gene>
<dbReference type="RefSeq" id="WP_257926218.1">
    <property type="nucleotide sequence ID" value="NZ_JAMXQV010000035.1"/>
</dbReference>
<dbReference type="Gene3D" id="1.10.287.1060">
    <property type="entry name" value="ESAT-6-like"/>
    <property type="match status" value="1"/>
</dbReference>
<keyword evidence="1" id="KW-1133">Transmembrane helix</keyword>
<dbReference type="SUPFAM" id="SSF140453">
    <property type="entry name" value="EsxAB dimer-like"/>
    <property type="match status" value="1"/>
</dbReference>
<evidence type="ECO:0000256" key="1">
    <source>
        <dbReference type="SAM" id="Phobius"/>
    </source>
</evidence>
<name>A0A9X2NNC0_9PSEU</name>
<evidence type="ECO:0008006" key="4">
    <source>
        <dbReference type="Google" id="ProtNLM"/>
    </source>
</evidence>